<comment type="subcellular location">
    <subcellularLocation>
        <location evidence="1">Secreted</location>
    </subcellularLocation>
</comment>
<comment type="caution">
    <text evidence="4">The sequence shown here is derived from an EMBL/GenBank/DDBJ whole genome shotgun (WGS) entry which is preliminary data.</text>
</comment>
<keyword evidence="2" id="KW-0964">Secreted</keyword>
<dbReference type="InterPro" id="IPR001073">
    <property type="entry name" value="C1q_dom"/>
</dbReference>
<gene>
    <name evidence="4" type="ORF">DPMN_192664</name>
</gene>
<dbReference type="PROSITE" id="PS50871">
    <property type="entry name" value="C1Q"/>
    <property type="match status" value="1"/>
</dbReference>
<dbReference type="AlphaFoldDB" id="A0A9D4BFB7"/>
<keyword evidence="5" id="KW-1185">Reference proteome</keyword>
<dbReference type="SUPFAM" id="SSF49842">
    <property type="entry name" value="TNF-like"/>
    <property type="match status" value="1"/>
</dbReference>
<dbReference type="Proteomes" id="UP000828390">
    <property type="component" value="Unassembled WGS sequence"/>
</dbReference>
<dbReference type="PANTHER" id="PTHR15427:SF33">
    <property type="entry name" value="COLLAGEN IV NC1 DOMAIN-CONTAINING PROTEIN"/>
    <property type="match status" value="1"/>
</dbReference>
<dbReference type="EMBL" id="JAIWYP010000017">
    <property type="protein sequence ID" value="KAH3693260.1"/>
    <property type="molecule type" value="Genomic_DNA"/>
</dbReference>
<dbReference type="InterPro" id="IPR050392">
    <property type="entry name" value="Collagen/C1q_domain"/>
</dbReference>
<sequence>MRSRPFYEGRGYDPATGIFTASVAGLYMFTVQYCPFPASMVYLEITHEGKPLQRSYHYEKVYGVCVSMQTFAKVAMGEKVWVRSIYSGDLYHQEGYMWNSFAGFLVHL</sequence>
<name>A0A9D4BFB7_DREPO</name>
<dbReference type="Gene3D" id="2.60.120.40">
    <property type="match status" value="1"/>
</dbReference>
<dbReference type="InterPro" id="IPR008983">
    <property type="entry name" value="Tumour_necrosis_fac-like_dom"/>
</dbReference>
<organism evidence="4 5">
    <name type="scientific">Dreissena polymorpha</name>
    <name type="common">Zebra mussel</name>
    <name type="synonym">Mytilus polymorpha</name>
    <dbReference type="NCBI Taxonomy" id="45954"/>
    <lineage>
        <taxon>Eukaryota</taxon>
        <taxon>Metazoa</taxon>
        <taxon>Spiralia</taxon>
        <taxon>Lophotrochozoa</taxon>
        <taxon>Mollusca</taxon>
        <taxon>Bivalvia</taxon>
        <taxon>Autobranchia</taxon>
        <taxon>Heteroconchia</taxon>
        <taxon>Euheterodonta</taxon>
        <taxon>Imparidentia</taxon>
        <taxon>Neoheterodontei</taxon>
        <taxon>Myida</taxon>
        <taxon>Dreissenoidea</taxon>
        <taxon>Dreissenidae</taxon>
        <taxon>Dreissena</taxon>
    </lineage>
</organism>
<evidence type="ECO:0000256" key="2">
    <source>
        <dbReference type="ARBA" id="ARBA00022525"/>
    </source>
</evidence>
<evidence type="ECO:0000259" key="3">
    <source>
        <dbReference type="PROSITE" id="PS50871"/>
    </source>
</evidence>
<evidence type="ECO:0000313" key="4">
    <source>
        <dbReference type="EMBL" id="KAH3693260.1"/>
    </source>
</evidence>
<evidence type="ECO:0000256" key="1">
    <source>
        <dbReference type="ARBA" id="ARBA00004613"/>
    </source>
</evidence>
<protein>
    <recommendedName>
        <fullName evidence="3">C1q domain-containing protein</fullName>
    </recommendedName>
</protein>
<proteinExistence type="predicted"/>
<dbReference type="GO" id="GO:0005581">
    <property type="term" value="C:collagen trimer"/>
    <property type="evidence" value="ECO:0007669"/>
    <property type="project" value="UniProtKB-KW"/>
</dbReference>
<dbReference type="Pfam" id="PF00386">
    <property type="entry name" value="C1q"/>
    <property type="match status" value="1"/>
</dbReference>
<dbReference type="PANTHER" id="PTHR15427">
    <property type="entry name" value="EMILIN ELASTIN MICROFIBRIL INTERFACE-LOCATED PROTEIN ELASTIN MICROFIBRIL INTERFACER"/>
    <property type="match status" value="1"/>
</dbReference>
<feature type="domain" description="C1q" evidence="3">
    <location>
        <begin position="1"/>
        <end position="108"/>
    </location>
</feature>
<reference evidence="4" key="1">
    <citation type="journal article" date="2019" name="bioRxiv">
        <title>The Genome of the Zebra Mussel, Dreissena polymorpha: A Resource for Invasive Species Research.</title>
        <authorList>
            <person name="McCartney M.A."/>
            <person name="Auch B."/>
            <person name="Kono T."/>
            <person name="Mallez S."/>
            <person name="Zhang Y."/>
            <person name="Obille A."/>
            <person name="Becker A."/>
            <person name="Abrahante J.E."/>
            <person name="Garbe J."/>
            <person name="Badalamenti J.P."/>
            <person name="Herman A."/>
            <person name="Mangelson H."/>
            <person name="Liachko I."/>
            <person name="Sullivan S."/>
            <person name="Sone E.D."/>
            <person name="Koren S."/>
            <person name="Silverstein K.A.T."/>
            <person name="Beckman K.B."/>
            <person name="Gohl D.M."/>
        </authorList>
    </citation>
    <scope>NUCLEOTIDE SEQUENCE</scope>
    <source>
        <strain evidence="4">Duluth1</strain>
        <tissue evidence="4">Whole animal</tissue>
    </source>
</reference>
<evidence type="ECO:0000313" key="5">
    <source>
        <dbReference type="Proteomes" id="UP000828390"/>
    </source>
</evidence>
<reference evidence="4" key="2">
    <citation type="submission" date="2020-11" db="EMBL/GenBank/DDBJ databases">
        <authorList>
            <person name="McCartney M.A."/>
            <person name="Auch B."/>
            <person name="Kono T."/>
            <person name="Mallez S."/>
            <person name="Becker A."/>
            <person name="Gohl D.M."/>
            <person name="Silverstein K.A.T."/>
            <person name="Koren S."/>
            <person name="Bechman K.B."/>
            <person name="Herman A."/>
            <person name="Abrahante J.E."/>
            <person name="Garbe J."/>
        </authorList>
    </citation>
    <scope>NUCLEOTIDE SEQUENCE</scope>
    <source>
        <strain evidence="4">Duluth1</strain>
        <tissue evidence="4">Whole animal</tissue>
    </source>
</reference>
<accession>A0A9D4BFB7</accession>